<feature type="non-terminal residue" evidence="1">
    <location>
        <position position="1"/>
    </location>
</feature>
<accession>A0A1A8A715</accession>
<sequence>TAPATRPSCTAGAVLLLVGFVLVSKLMDHCDVITCKPVWIWKSPVIPALSFSTSCSNVEQWCVQVF</sequence>
<evidence type="ECO:0000313" key="1">
    <source>
        <dbReference type="EMBL" id="SBP49975.1"/>
    </source>
</evidence>
<reference evidence="1" key="1">
    <citation type="submission" date="2016-05" db="EMBL/GenBank/DDBJ databases">
        <authorList>
            <person name="Lavstsen T."/>
            <person name="Jespersen J.S."/>
        </authorList>
    </citation>
    <scope>NUCLEOTIDE SEQUENCE</scope>
    <source>
        <tissue evidence="1">Brain</tissue>
    </source>
</reference>
<reference evidence="1" key="2">
    <citation type="submission" date="2016-06" db="EMBL/GenBank/DDBJ databases">
        <title>The genome of a short-lived fish provides insights into sex chromosome evolution and the genetic control of aging.</title>
        <authorList>
            <person name="Reichwald K."/>
            <person name="Felder M."/>
            <person name="Petzold A."/>
            <person name="Koch P."/>
            <person name="Groth M."/>
            <person name="Platzer M."/>
        </authorList>
    </citation>
    <scope>NUCLEOTIDE SEQUENCE</scope>
    <source>
        <tissue evidence="1">Brain</tissue>
    </source>
</reference>
<gene>
    <name evidence="1" type="primary">Nfu_g_1_013764</name>
</gene>
<proteinExistence type="predicted"/>
<dbReference type="EMBL" id="HADY01011490">
    <property type="protein sequence ID" value="SBP49975.1"/>
    <property type="molecule type" value="Transcribed_RNA"/>
</dbReference>
<feature type="non-terminal residue" evidence="1">
    <location>
        <position position="66"/>
    </location>
</feature>
<name>A0A1A8A715_NOTFU</name>
<protein>
    <submittedName>
        <fullName evidence="1">Uncharacterized protein</fullName>
    </submittedName>
</protein>
<dbReference type="AlphaFoldDB" id="A0A1A8A715"/>
<organism evidence="1">
    <name type="scientific">Nothobranchius furzeri</name>
    <name type="common">Turquoise killifish</name>
    <dbReference type="NCBI Taxonomy" id="105023"/>
    <lineage>
        <taxon>Eukaryota</taxon>
        <taxon>Metazoa</taxon>
        <taxon>Chordata</taxon>
        <taxon>Craniata</taxon>
        <taxon>Vertebrata</taxon>
        <taxon>Euteleostomi</taxon>
        <taxon>Actinopterygii</taxon>
        <taxon>Neopterygii</taxon>
        <taxon>Teleostei</taxon>
        <taxon>Neoteleostei</taxon>
        <taxon>Acanthomorphata</taxon>
        <taxon>Ovalentaria</taxon>
        <taxon>Atherinomorphae</taxon>
        <taxon>Cyprinodontiformes</taxon>
        <taxon>Nothobranchiidae</taxon>
        <taxon>Nothobranchius</taxon>
    </lineage>
</organism>